<keyword evidence="3" id="KW-1185">Reference proteome</keyword>
<name>A0A540X1Z8_9BACT</name>
<gene>
    <name evidence="2" type="ORF">FJV41_14440</name>
</gene>
<dbReference type="RefSeq" id="WP_141643051.1">
    <property type="nucleotide sequence ID" value="NZ_VIFM01000047.1"/>
</dbReference>
<comment type="caution">
    <text evidence="2">The sequence shown here is derived from an EMBL/GenBank/DDBJ whole genome shotgun (WGS) entry which is preliminary data.</text>
</comment>
<dbReference type="Proteomes" id="UP000315369">
    <property type="component" value="Unassembled WGS sequence"/>
</dbReference>
<dbReference type="PROSITE" id="PS51257">
    <property type="entry name" value="PROKAR_LIPOPROTEIN"/>
    <property type="match status" value="1"/>
</dbReference>
<dbReference type="AlphaFoldDB" id="A0A540X1Z8"/>
<proteinExistence type="predicted"/>
<evidence type="ECO:0000313" key="3">
    <source>
        <dbReference type="Proteomes" id="UP000315369"/>
    </source>
</evidence>
<dbReference type="EMBL" id="VIFM01000047">
    <property type="protein sequence ID" value="TQF15271.1"/>
    <property type="molecule type" value="Genomic_DNA"/>
</dbReference>
<evidence type="ECO:0008006" key="4">
    <source>
        <dbReference type="Google" id="ProtNLM"/>
    </source>
</evidence>
<protein>
    <recommendedName>
        <fullName evidence="4">Lipoprotein</fullName>
    </recommendedName>
</protein>
<reference evidence="2 3" key="1">
    <citation type="submission" date="2019-06" db="EMBL/GenBank/DDBJ databases">
        <authorList>
            <person name="Livingstone P."/>
            <person name="Whitworth D."/>
        </authorList>
    </citation>
    <scope>NUCLEOTIDE SEQUENCE [LARGE SCALE GENOMIC DNA]</scope>
    <source>
        <strain evidence="2 3">AM401</strain>
    </source>
</reference>
<accession>A0A540X1Z8</accession>
<organism evidence="2 3">
    <name type="scientific">Myxococcus llanfairpwllgwyngyllgogerychwyrndrobwllllantysiliogogogochensis</name>
    <dbReference type="NCBI Taxonomy" id="2590453"/>
    <lineage>
        <taxon>Bacteria</taxon>
        <taxon>Pseudomonadati</taxon>
        <taxon>Myxococcota</taxon>
        <taxon>Myxococcia</taxon>
        <taxon>Myxococcales</taxon>
        <taxon>Cystobacterineae</taxon>
        <taxon>Myxococcaceae</taxon>
        <taxon>Myxococcus</taxon>
    </lineage>
</organism>
<feature type="region of interest" description="Disordered" evidence="1">
    <location>
        <begin position="23"/>
        <end position="45"/>
    </location>
</feature>
<sequence>MTAKWLQAGVGLLLVVVASGCESSGAKDEPVPDSGTVEDGGAEPSACEKQQGVCAGATRAWVDGAYEPECTARSYGADYEAAETRCDGLDNDCDGVTDPPSWSRVTRLTQPLNGATVASLRTDSGVLVAVTESLDEVRILRLDSKLVLQGSSTVPSPWARTGEPPGASYNLRLVDTKDGPALYYATGSRTSGPPLRAYLVPLDSSGAPQSQPEGGAVDSLVLDRPLDSGSARMAMSQDGERLMVVWRSSPGPDLPAQLLGTVTDVHGQVLTAPKALFTLPADSNSHAESILWLRNGDVVVVTTEQLPPAMGDTVRLRRFDSNLELLGDERTFTTNNGSMPGLVDLGATRGGPLESPVLVLRNRNPPDWRHEIQVVRNLFGGGVPEFLAEAAIAPEIAYFNAFVDEGALRLAWLAVSKDTSLPSDGSMLGTQGRLWTQDEGHAPADRSPGPERLPLHAYAQWVLMEKLGPRRMGALYMTSTQEGSSLDAVRYCTP</sequence>
<dbReference type="OrthoDB" id="5380162at2"/>
<evidence type="ECO:0000256" key="1">
    <source>
        <dbReference type="SAM" id="MobiDB-lite"/>
    </source>
</evidence>
<evidence type="ECO:0000313" key="2">
    <source>
        <dbReference type="EMBL" id="TQF15271.1"/>
    </source>
</evidence>